<protein>
    <submittedName>
        <fullName evidence="2">Uncharacterized protein</fullName>
    </submittedName>
</protein>
<organism evidence="2 3">
    <name type="scientific">Anas platyrhynchos</name>
    <name type="common">Mallard</name>
    <name type="synonym">Anas boschas</name>
    <dbReference type="NCBI Taxonomy" id="8839"/>
    <lineage>
        <taxon>Eukaryota</taxon>
        <taxon>Metazoa</taxon>
        <taxon>Chordata</taxon>
        <taxon>Craniata</taxon>
        <taxon>Vertebrata</taxon>
        <taxon>Euteleostomi</taxon>
        <taxon>Archelosauria</taxon>
        <taxon>Archosauria</taxon>
        <taxon>Dinosauria</taxon>
        <taxon>Saurischia</taxon>
        <taxon>Theropoda</taxon>
        <taxon>Coelurosauria</taxon>
        <taxon>Aves</taxon>
        <taxon>Neognathae</taxon>
        <taxon>Galloanserae</taxon>
        <taxon>Anseriformes</taxon>
        <taxon>Anatidae</taxon>
        <taxon>Anatinae</taxon>
        <taxon>Anas</taxon>
    </lineage>
</organism>
<proteinExistence type="predicted"/>
<evidence type="ECO:0000313" key="3">
    <source>
        <dbReference type="Proteomes" id="UP000296049"/>
    </source>
</evidence>
<name>R0M0R6_ANAPL</name>
<reference evidence="3" key="1">
    <citation type="journal article" date="2013" name="Nat. Genet.">
        <title>The duck genome and transcriptome provide insight into an avian influenza virus reservoir species.</title>
        <authorList>
            <person name="Huang Y."/>
            <person name="Li Y."/>
            <person name="Burt D.W."/>
            <person name="Chen H."/>
            <person name="Zhang Y."/>
            <person name="Qian W."/>
            <person name="Kim H."/>
            <person name="Gan S."/>
            <person name="Zhao Y."/>
            <person name="Li J."/>
            <person name="Yi K."/>
            <person name="Feng H."/>
            <person name="Zhu P."/>
            <person name="Li B."/>
            <person name="Liu Q."/>
            <person name="Fairley S."/>
            <person name="Magor K.E."/>
            <person name="Du Z."/>
            <person name="Hu X."/>
            <person name="Goodman L."/>
            <person name="Tafer H."/>
            <person name="Vignal A."/>
            <person name="Lee T."/>
            <person name="Kim K.W."/>
            <person name="Sheng Z."/>
            <person name="An Y."/>
            <person name="Searle S."/>
            <person name="Herrero J."/>
            <person name="Groenen M.A."/>
            <person name="Crooijmans R.P."/>
            <person name="Faraut T."/>
            <person name="Cai Q."/>
            <person name="Webster R.G."/>
            <person name="Aldridge J.R."/>
            <person name="Warren W.C."/>
            <person name="Bartschat S."/>
            <person name="Kehr S."/>
            <person name="Marz M."/>
            <person name="Stadler P.F."/>
            <person name="Smith J."/>
            <person name="Kraus R.H."/>
            <person name="Zhao Y."/>
            <person name="Ren L."/>
            <person name="Fei J."/>
            <person name="Morisson M."/>
            <person name="Kaiser P."/>
            <person name="Griffin D.K."/>
            <person name="Rao M."/>
            <person name="Pitel F."/>
            <person name="Wang J."/>
            <person name="Li N."/>
        </authorList>
    </citation>
    <scope>NUCLEOTIDE SEQUENCE [LARGE SCALE GENOMIC DNA]</scope>
</reference>
<evidence type="ECO:0000256" key="1">
    <source>
        <dbReference type="SAM" id="MobiDB-lite"/>
    </source>
</evidence>
<sequence>MHATSGERGLQSHASGAARPRATQLPEPPPGSATAGPGDEEEANPALELRDSDENINTQSWEASSKQMWLQGFSEHICKTVLQDYTNRYSRSKNTHVLFVNPCWVRPTGQSSALNPALDDSLKAWDLV</sequence>
<feature type="region of interest" description="Disordered" evidence="1">
    <location>
        <begin position="1"/>
        <end position="61"/>
    </location>
</feature>
<dbReference type="Proteomes" id="UP000296049">
    <property type="component" value="Unassembled WGS sequence"/>
</dbReference>
<keyword evidence="3" id="KW-1185">Reference proteome</keyword>
<gene>
    <name evidence="2" type="ORF">Anapl_03776</name>
</gene>
<dbReference type="EMBL" id="KB742622">
    <property type="protein sequence ID" value="EOB06278.1"/>
    <property type="molecule type" value="Genomic_DNA"/>
</dbReference>
<accession>R0M0R6</accession>
<dbReference type="AlphaFoldDB" id="R0M0R6"/>
<evidence type="ECO:0000313" key="2">
    <source>
        <dbReference type="EMBL" id="EOB06278.1"/>
    </source>
</evidence>